<feature type="transmembrane region" description="Helical" evidence="2">
    <location>
        <begin position="619"/>
        <end position="639"/>
    </location>
</feature>
<evidence type="ECO:0000259" key="3">
    <source>
        <dbReference type="Pfam" id="PF06808"/>
    </source>
</evidence>
<feature type="transmembrane region" description="Helical" evidence="2">
    <location>
        <begin position="104"/>
        <end position="126"/>
    </location>
</feature>
<feature type="transmembrane region" description="Helical" evidence="2">
    <location>
        <begin position="711"/>
        <end position="730"/>
    </location>
</feature>
<dbReference type="Pfam" id="PF11874">
    <property type="entry name" value="DUF3394"/>
    <property type="match status" value="1"/>
</dbReference>
<comment type="caution">
    <text evidence="4">The sequence shown here is derived from an EMBL/GenBank/DDBJ whole genome shotgun (WGS) entry which is preliminary data.</text>
</comment>
<accession>A0A8J3MNM6</accession>
<feature type="transmembrane region" description="Helical" evidence="2">
    <location>
        <begin position="651"/>
        <end position="670"/>
    </location>
</feature>
<feature type="transmembrane region" description="Helical" evidence="2">
    <location>
        <begin position="299"/>
        <end position="323"/>
    </location>
</feature>
<feature type="transmembrane region" description="Helical" evidence="2">
    <location>
        <begin position="421"/>
        <end position="440"/>
    </location>
</feature>
<dbReference type="InterPro" id="IPR010656">
    <property type="entry name" value="DctM"/>
</dbReference>
<keyword evidence="1" id="KW-0997">Cell inner membrane</keyword>
<dbReference type="PANTHER" id="PTHR43849:SF2">
    <property type="entry name" value="BLL3936 PROTEIN"/>
    <property type="match status" value="1"/>
</dbReference>
<feature type="domain" description="TRAP C4-dicarboxylate transport system permease DctM subunit" evidence="3">
    <location>
        <begin position="120"/>
        <end position="439"/>
    </location>
</feature>
<keyword evidence="2" id="KW-0812">Transmembrane</keyword>
<keyword evidence="2" id="KW-0472">Membrane</keyword>
<feature type="transmembrane region" description="Helical" evidence="2">
    <location>
        <begin position="382"/>
        <end position="401"/>
    </location>
</feature>
<gene>
    <name evidence="4" type="ORF">sL5_00380</name>
</gene>
<comment type="function">
    <text evidence="1">Part of the tripartite ATP-independent periplasmic (TRAP) transport system.</text>
</comment>
<evidence type="ECO:0000313" key="4">
    <source>
        <dbReference type="EMBL" id="GHM59045.1"/>
    </source>
</evidence>
<feature type="transmembrane region" description="Helical" evidence="2">
    <location>
        <begin position="178"/>
        <end position="197"/>
    </location>
</feature>
<dbReference type="Proteomes" id="UP000637906">
    <property type="component" value="Unassembled WGS sequence"/>
</dbReference>
<dbReference type="GO" id="GO:0005886">
    <property type="term" value="C:plasma membrane"/>
    <property type="evidence" value="ECO:0007669"/>
    <property type="project" value="UniProtKB-SubCell"/>
</dbReference>
<feature type="transmembrane region" description="Helical" evidence="2">
    <location>
        <begin position="50"/>
        <end position="68"/>
    </location>
</feature>
<proteinExistence type="predicted"/>
<dbReference type="GO" id="GO:0022857">
    <property type="term" value="F:transmembrane transporter activity"/>
    <property type="evidence" value="ECO:0007669"/>
    <property type="project" value="UniProtKB-UniRule"/>
</dbReference>
<dbReference type="InterPro" id="IPR011853">
    <property type="entry name" value="TRAP_DctM-Dct_fused"/>
</dbReference>
<dbReference type="AlphaFoldDB" id="A0A8J3MNM6"/>
<dbReference type="NCBIfam" id="TIGR02123">
    <property type="entry name" value="TRAP_fused"/>
    <property type="match status" value="1"/>
</dbReference>
<dbReference type="PANTHER" id="PTHR43849">
    <property type="entry name" value="BLL3936 PROTEIN"/>
    <property type="match status" value="1"/>
</dbReference>
<feature type="transmembrane region" description="Helical" evidence="2">
    <location>
        <begin position="528"/>
        <end position="548"/>
    </location>
</feature>
<evidence type="ECO:0000256" key="2">
    <source>
        <dbReference type="SAM" id="Phobius"/>
    </source>
</evidence>
<feature type="transmembrane region" description="Helical" evidence="2">
    <location>
        <begin position="344"/>
        <end position="370"/>
    </location>
</feature>
<keyword evidence="5" id="KW-1185">Reference proteome</keyword>
<feature type="transmembrane region" description="Helical" evidence="2">
    <location>
        <begin position="682"/>
        <end position="705"/>
    </location>
</feature>
<feature type="transmembrane region" description="Helical" evidence="2">
    <location>
        <begin position="584"/>
        <end position="607"/>
    </location>
</feature>
<feature type="transmembrane region" description="Helical" evidence="2">
    <location>
        <begin position="555"/>
        <end position="572"/>
    </location>
</feature>
<feature type="transmembrane region" description="Helical" evidence="2">
    <location>
        <begin position="446"/>
        <end position="466"/>
    </location>
</feature>
<evidence type="ECO:0000256" key="1">
    <source>
        <dbReference type="RuleBase" id="RU369079"/>
    </source>
</evidence>
<feature type="transmembrane region" description="Helical" evidence="2">
    <location>
        <begin position="138"/>
        <end position="158"/>
    </location>
</feature>
<protein>
    <submittedName>
        <fullName evidence="4">Transporter</fullName>
    </submittedName>
</protein>
<keyword evidence="2" id="KW-1133">Transmembrane helix</keyword>
<name>A0A8J3MNM6_9RICK</name>
<feature type="transmembrane region" description="Helical" evidence="2">
    <location>
        <begin position="235"/>
        <end position="257"/>
    </location>
</feature>
<feature type="transmembrane region" description="Helical" evidence="2">
    <location>
        <begin position="12"/>
        <end position="38"/>
    </location>
</feature>
<reference evidence="4 5" key="1">
    <citation type="journal article" date="2021" name="Microb. Ecol.">
        <title>Candidatus Mesenet longicola: Novel Endosymbionts of Brontispa longissima that Induce Cytoplasmic Incompatibility.</title>
        <authorList>
            <person name="Takano S."/>
            <person name="Gotoh Y."/>
            <person name="Hayashi T."/>
        </authorList>
    </citation>
    <scope>NUCLEOTIDE SEQUENCE [LARGE SCALE GENOMIC DNA]</scope>
    <source>
        <strain evidence="4">L5</strain>
    </source>
</reference>
<dbReference type="InterPro" id="IPR021814">
    <property type="entry name" value="DUF3394"/>
</dbReference>
<keyword evidence="1" id="KW-1003">Cell membrane</keyword>
<feature type="transmembrane region" description="Helical" evidence="2">
    <location>
        <begin position="80"/>
        <end position="98"/>
    </location>
</feature>
<evidence type="ECO:0000313" key="5">
    <source>
        <dbReference type="Proteomes" id="UP000637906"/>
    </source>
</evidence>
<feature type="transmembrane region" description="Helical" evidence="2">
    <location>
        <begin position="498"/>
        <end position="522"/>
    </location>
</feature>
<comment type="subcellular location">
    <subcellularLocation>
        <location evidence="1">Cell inner membrane</location>
        <topology evidence="1">Multi-pass membrane protein</topology>
    </subcellularLocation>
</comment>
<keyword evidence="1" id="KW-0813">Transport</keyword>
<organism evidence="4 5">
    <name type="scientific">Candidatus Mesenet longicola</name>
    <dbReference type="NCBI Taxonomy" id="1892558"/>
    <lineage>
        <taxon>Bacteria</taxon>
        <taxon>Pseudomonadati</taxon>
        <taxon>Pseudomonadota</taxon>
        <taxon>Alphaproteobacteria</taxon>
        <taxon>Rickettsiales</taxon>
        <taxon>Anaplasmataceae</taxon>
        <taxon>Candidatus Mesenet</taxon>
    </lineage>
</organism>
<sequence>MNSCRNNNAIGAIIDNIALIWSIFQILIASPVLIWLTAHLGFIAVLLNDFHLRLIHLSFALFLTFLSSSKSYNQYNKIPLASWVLALISSFSVLYLFIFYEELAIRVAMPTNIDLIISIIGILLLLEAARRTVGMPIVIISAIFLLYSYFGQYMPMIIAHKGNSLSAIASHEWLSSEGVFGVALATSANFIFLYVLFGALLEKAGGGEFFIKLSFALLARFTGGPAKAAVVASGLMGMISGSSMANTITIGTFTIPLMKKMGLSAEKAAAIEVSAGVNAQIMPPVMGAAAFLISEFLSIPYALIVKYAIVPAILIYITLLYIVHLEACKLNANIGDDMNKKTNFNYYTLLTSLVSICCFIIFCGVIYFVIQGIYHFFGATGYSIYPISLLVISIYVLMLWYQSQYEKSDSNSLRQTLISGLHYFIPVSILVWCLTIEKMSSALSCYWTIIFLIFMLLMGDIITSFLRKEKVNIVSKLKSNLNNLHEAMVIGAKNMIPVAIATGTAGVLVGSVSLTGFGLSIGNLIENLANGSLLITLVLTAIICIILGMGMPTTACYIVVSTLMIPILNHIIQLNEFDIAQIALHLFVFYFGLMADVTPPVGLASYAAAAIAQANAFKVGIQAFLYNIRTMLVPFAFVFNNELILYKIKSVPHSICTIITSLIGLIVISSGMQGYFIRVSKFYESVLLFVVGFILLFPRAIIAFVPVHTGYAYALCGIILLSVIFLQNGFKGISKCLMS</sequence>
<dbReference type="EMBL" id="BNGU01000001">
    <property type="protein sequence ID" value="GHM59045.1"/>
    <property type="molecule type" value="Genomic_DNA"/>
</dbReference>
<dbReference type="Pfam" id="PF06808">
    <property type="entry name" value="DctM"/>
    <property type="match status" value="1"/>
</dbReference>